<gene>
    <name evidence="6" type="ORF">LSAT_V11C100035560</name>
</gene>
<evidence type="ECO:0000313" key="6">
    <source>
        <dbReference type="EMBL" id="KAJ0226708.1"/>
    </source>
</evidence>
<evidence type="ECO:0000256" key="2">
    <source>
        <dbReference type="ARBA" id="ARBA00022759"/>
    </source>
</evidence>
<reference evidence="6 7" key="1">
    <citation type="journal article" date="2017" name="Nat. Commun.">
        <title>Genome assembly with in vitro proximity ligation data and whole-genome triplication in lettuce.</title>
        <authorList>
            <person name="Reyes-Chin-Wo S."/>
            <person name="Wang Z."/>
            <person name="Yang X."/>
            <person name="Kozik A."/>
            <person name="Arikit S."/>
            <person name="Song C."/>
            <person name="Xia L."/>
            <person name="Froenicke L."/>
            <person name="Lavelle D.O."/>
            <person name="Truco M.J."/>
            <person name="Xia R."/>
            <person name="Zhu S."/>
            <person name="Xu C."/>
            <person name="Xu H."/>
            <person name="Xu X."/>
            <person name="Cox K."/>
            <person name="Korf I."/>
            <person name="Meyers B.C."/>
            <person name="Michelmore R.W."/>
        </authorList>
    </citation>
    <scope>NUCLEOTIDE SEQUENCE [LARGE SCALE GENOMIC DNA]</scope>
    <source>
        <strain evidence="7">cv. Salinas</strain>
        <tissue evidence="6">Seedlings</tissue>
    </source>
</reference>
<dbReference type="AlphaFoldDB" id="A0A9R1WMD5"/>
<dbReference type="GO" id="GO:0016787">
    <property type="term" value="F:hydrolase activity"/>
    <property type="evidence" value="ECO:0007669"/>
    <property type="project" value="UniProtKB-KW"/>
</dbReference>
<evidence type="ECO:0000259" key="5">
    <source>
        <dbReference type="Pfam" id="PF00565"/>
    </source>
</evidence>
<dbReference type="GO" id="GO:0004519">
    <property type="term" value="F:endonuclease activity"/>
    <property type="evidence" value="ECO:0007669"/>
    <property type="project" value="UniProtKB-KW"/>
</dbReference>
<proteinExistence type="predicted"/>
<accession>A0A9R1WMD5</accession>
<dbReference type="Pfam" id="PF00565">
    <property type="entry name" value="SNase"/>
    <property type="match status" value="1"/>
</dbReference>
<feature type="region of interest" description="Disordered" evidence="4">
    <location>
        <begin position="1"/>
        <end position="30"/>
    </location>
</feature>
<dbReference type="Proteomes" id="UP000235145">
    <property type="component" value="Unassembled WGS sequence"/>
</dbReference>
<dbReference type="PANTHER" id="PTHR12302">
    <property type="entry name" value="EBNA2 BINDING PROTEIN P100"/>
    <property type="match status" value="1"/>
</dbReference>
<dbReference type="InterPro" id="IPR016071">
    <property type="entry name" value="Staphylococal_nuclease_OB-fold"/>
</dbReference>
<feature type="compositionally biased region" description="Polar residues" evidence="4">
    <location>
        <begin position="18"/>
        <end position="30"/>
    </location>
</feature>
<evidence type="ECO:0000256" key="1">
    <source>
        <dbReference type="ARBA" id="ARBA00022722"/>
    </source>
</evidence>
<keyword evidence="1" id="KW-0540">Nuclease</keyword>
<dbReference type="SUPFAM" id="SSF50199">
    <property type="entry name" value="Staphylococcal nuclease"/>
    <property type="match status" value="1"/>
</dbReference>
<keyword evidence="2" id="KW-0255">Endonuclease</keyword>
<evidence type="ECO:0000313" key="7">
    <source>
        <dbReference type="Proteomes" id="UP000235145"/>
    </source>
</evidence>
<dbReference type="EMBL" id="NBSK02000001">
    <property type="protein sequence ID" value="KAJ0226708.1"/>
    <property type="molecule type" value="Genomic_DNA"/>
</dbReference>
<evidence type="ECO:0000256" key="4">
    <source>
        <dbReference type="SAM" id="MobiDB-lite"/>
    </source>
</evidence>
<protein>
    <recommendedName>
        <fullName evidence="5">TNase-like domain-containing protein</fullName>
    </recommendedName>
</protein>
<keyword evidence="3" id="KW-0378">Hydrolase</keyword>
<sequence>MGRKPTIPIEVPSEETNGENNNSKSRGPLTSTQRILASSGFNEVSPGPYRREAKHFTKIRVQNRDVQIVHEGVDKFSNLIGSVYYSDGESTKGLAMELTKIGYAKYVEWSACIMEDEARRKLKAADLLTKKSKLRLWTNYVPAATNSKVISDNITRKVCL</sequence>
<feature type="domain" description="TNase-like" evidence="5">
    <location>
        <begin position="47"/>
        <end position="138"/>
    </location>
</feature>
<organism evidence="6 7">
    <name type="scientific">Lactuca sativa</name>
    <name type="common">Garden lettuce</name>
    <dbReference type="NCBI Taxonomy" id="4236"/>
    <lineage>
        <taxon>Eukaryota</taxon>
        <taxon>Viridiplantae</taxon>
        <taxon>Streptophyta</taxon>
        <taxon>Embryophyta</taxon>
        <taxon>Tracheophyta</taxon>
        <taxon>Spermatophyta</taxon>
        <taxon>Magnoliopsida</taxon>
        <taxon>eudicotyledons</taxon>
        <taxon>Gunneridae</taxon>
        <taxon>Pentapetalae</taxon>
        <taxon>asterids</taxon>
        <taxon>campanulids</taxon>
        <taxon>Asterales</taxon>
        <taxon>Asteraceae</taxon>
        <taxon>Cichorioideae</taxon>
        <taxon>Cichorieae</taxon>
        <taxon>Lactucinae</taxon>
        <taxon>Lactuca</taxon>
    </lineage>
</organism>
<keyword evidence="7" id="KW-1185">Reference proteome</keyword>
<dbReference type="PANTHER" id="PTHR12302:SF3">
    <property type="entry name" value="SERINE_THREONINE-PROTEIN KINASE 31"/>
    <property type="match status" value="1"/>
</dbReference>
<dbReference type="Gene3D" id="2.40.50.90">
    <property type="match status" value="1"/>
</dbReference>
<evidence type="ECO:0000256" key="3">
    <source>
        <dbReference type="ARBA" id="ARBA00022801"/>
    </source>
</evidence>
<dbReference type="InterPro" id="IPR035437">
    <property type="entry name" value="SNase_OB-fold_sf"/>
</dbReference>
<name>A0A9R1WMD5_LACSA</name>
<comment type="caution">
    <text evidence="6">The sequence shown here is derived from an EMBL/GenBank/DDBJ whole genome shotgun (WGS) entry which is preliminary data.</text>
</comment>